<evidence type="ECO:0000313" key="1">
    <source>
        <dbReference type="EMBL" id="GIY32426.1"/>
    </source>
</evidence>
<reference evidence="1 2" key="1">
    <citation type="submission" date="2021-06" db="EMBL/GenBank/DDBJ databases">
        <title>Caerostris extrusa draft genome.</title>
        <authorList>
            <person name="Kono N."/>
            <person name="Arakawa K."/>
        </authorList>
    </citation>
    <scope>NUCLEOTIDE SEQUENCE [LARGE SCALE GENOMIC DNA]</scope>
</reference>
<protein>
    <recommendedName>
        <fullName evidence="3">Reverse transcriptase</fullName>
    </recommendedName>
</protein>
<sequence>MTKTKLCLYAVLELTSSKECHLDFECPCNIPEVDRHLRATSDLVTQQGIEADPGKTALIQNIPPLKSVKELFTRVLVSDEQTIEYANRLLKRWSLKRGKKCRGYLEESEVTVASDHQP</sequence>
<gene>
    <name evidence="1" type="ORF">CEXT_304801</name>
</gene>
<organism evidence="1 2">
    <name type="scientific">Caerostris extrusa</name>
    <name type="common">Bark spider</name>
    <name type="synonym">Caerostris bankana</name>
    <dbReference type="NCBI Taxonomy" id="172846"/>
    <lineage>
        <taxon>Eukaryota</taxon>
        <taxon>Metazoa</taxon>
        <taxon>Ecdysozoa</taxon>
        <taxon>Arthropoda</taxon>
        <taxon>Chelicerata</taxon>
        <taxon>Arachnida</taxon>
        <taxon>Araneae</taxon>
        <taxon>Araneomorphae</taxon>
        <taxon>Entelegynae</taxon>
        <taxon>Araneoidea</taxon>
        <taxon>Araneidae</taxon>
        <taxon>Caerostris</taxon>
    </lineage>
</organism>
<dbReference type="AlphaFoldDB" id="A0AAV4SHY9"/>
<evidence type="ECO:0000313" key="2">
    <source>
        <dbReference type="Proteomes" id="UP001054945"/>
    </source>
</evidence>
<accession>A0AAV4SHY9</accession>
<dbReference type="EMBL" id="BPLR01009507">
    <property type="protein sequence ID" value="GIY32426.1"/>
    <property type="molecule type" value="Genomic_DNA"/>
</dbReference>
<proteinExistence type="predicted"/>
<dbReference type="Proteomes" id="UP001054945">
    <property type="component" value="Unassembled WGS sequence"/>
</dbReference>
<keyword evidence="2" id="KW-1185">Reference proteome</keyword>
<evidence type="ECO:0008006" key="3">
    <source>
        <dbReference type="Google" id="ProtNLM"/>
    </source>
</evidence>
<name>A0AAV4SHY9_CAEEX</name>
<comment type="caution">
    <text evidence="1">The sequence shown here is derived from an EMBL/GenBank/DDBJ whole genome shotgun (WGS) entry which is preliminary data.</text>
</comment>